<protein>
    <submittedName>
        <fullName evidence="2">Uncharacterized protein</fullName>
    </submittedName>
</protein>
<accession>A0A4C1WKL0</accession>
<evidence type="ECO:0000313" key="2">
    <source>
        <dbReference type="EMBL" id="GBP51978.1"/>
    </source>
</evidence>
<dbReference type="AlphaFoldDB" id="A0A4C1WKL0"/>
<feature type="region of interest" description="Disordered" evidence="1">
    <location>
        <begin position="184"/>
        <end position="234"/>
    </location>
</feature>
<evidence type="ECO:0000313" key="3">
    <source>
        <dbReference type="Proteomes" id="UP000299102"/>
    </source>
</evidence>
<comment type="caution">
    <text evidence="2">The sequence shown here is derived from an EMBL/GenBank/DDBJ whole genome shotgun (WGS) entry which is preliminary data.</text>
</comment>
<proteinExistence type="predicted"/>
<dbReference type="Proteomes" id="UP000299102">
    <property type="component" value="Unassembled WGS sequence"/>
</dbReference>
<feature type="compositionally biased region" description="Low complexity" evidence="1">
    <location>
        <begin position="199"/>
        <end position="212"/>
    </location>
</feature>
<organism evidence="2 3">
    <name type="scientific">Eumeta variegata</name>
    <name type="common">Bagworm moth</name>
    <name type="synonym">Eumeta japonica</name>
    <dbReference type="NCBI Taxonomy" id="151549"/>
    <lineage>
        <taxon>Eukaryota</taxon>
        <taxon>Metazoa</taxon>
        <taxon>Ecdysozoa</taxon>
        <taxon>Arthropoda</taxon>
        <taxon>Hexapoda</taxon>
        <taxon>Insecta</taxon>
        <taxon>Pterygota</taxon>
        <taxon>Neoptera</taxon>
        <taxon>Endopterygota</taxon>
        <taxon>Lepidoptera</taxon>
        <taxon>Glossata</taxon>
        <taxon>Ditrysia</taxon>
        <taxon>Tineoidea</taxon>
        <taxon>Psychidae</taxon>
        <taxon>Oiketicinae</taxon>
        <taxon>Eumeta</taxon>
    </lineage>
</organism>
<name>A0A4C1WKL0_EUMVA</name>
<dbReference type="EMBL" id="BGZK01000593">
    <property type="protein sequence ID" value="GBP51978.1"/>
    <property type="molecule type" value="Genomic_DNA"/>
</dbReference>
<gene>
    <name evidence="2" type="ORF">EVAR_45827_1</name>
</gene>
<reference evidence="2 3" key="1">
    <citation type="journal article" date="2019" name="Commun. Biol.">
        <title>The bagworm genome reveals a unique fibroin gene that provides high tensile strength.</title>
        <authorList>
            <person name="Kono N."/>
            <person name="Nakamura H."/>
            <person name="Ohtoshi R."/>
            <person name="Tomita M."/>
            <person name="Numata K."/>
            <person name="Arakawa K."/>
        </authorList>
    </citation>
    <scope>NUCLEOTIDE SEQUENCE [LARGE SCALE GENOMIC DNA]</scope>
</reference>
<keyword evidence="3" id="KW-1185">Reference proteome</keyword>
<sequence>MQRAKLSFVIVHFWQLEDKISICKDKCPQHTTKTRHHKAEETQLKVVVTVAVTVALTIHFQDVSYSVEVAVEAARRPRPPALFITPTPETAQIRFRVAENDRQLDLRVYKRRLWDSVIEVILRWDLPIPIRDAYFAYFFCVNTKQKRKPIQSRFTAQRAFRTPPHLPWLIGKFTEYKLGEIRPDLTQGERTAGGGRQLSTGGRRNGTTTSAGERPRPRRPPRGPQRGRLIKSPA</sequence>
<evidence type="ECO:0000256" key="1">
    <source>
        <dbReference type="SAM" id="MobiDB-lite"/>
    </source>
</evidence>